<dbReference type="InterPro" id="IPR000045">
    <property type="entry name" value="Prepilin_IV_endopep_pep"/>
</dbReference>
<keyword evidence="1" id="KW-0472">Membrane</keyword>
<evidence type="ECO:0000313" key="3">
    <source>
        <dbReference type="EMBL" id="CAB4857028.1"/>
    </source>
</evidence>
<feature type="domain" description="Prepilin type IV endopeptidase peptidase" evidence="2">
    <location>
        <begin position="4"/>
        <end position="94"/>
    </location>
</feature>
<reference evidence="3" key="1">
    <citation type="submission" date="2020-05" db="EMBL/GenBank/DDBJ databases">
        <authorList>
            <person name="Chiriac C."/>
            <person name="Salcher M."/>
            <person name="Ghai R."/>
            <person name="Kavagutti S V."/>
        </authorList>
    </citation>
    <scope>NUCLEOTIDE SEQUENCE</scope>
</reference>
<sequence length="149" mass="16063">MLSIAVFALPIAIADWKYRKIPNIYLLFILYWVGMSRLFSGVRSPVTIALAILLAMTAVVFLGMGMGDAKYFILICLALNVSHATQLVILIVGIYIASAGGICISWLAGHKFPDSIPLAAPIVMGTTLYLAASSSIPLQQYADALVNSW</sequence>
<dbReference type="EMBL" id="CAFBLH010000004">
    <property type="protein sequence ID" value="CAB4857028.1"/>
    <property type="molecule type" value="Genomic_DNA"/>
</dbReference>
<organism evidence="3">
    <name type="scientific">freshwater metagenome</name>
    <dbReference type="NCBI Taxonomy" id="449393"/>
    <lineage>
        <taxon>unclassified sequences</taxon>
        <taxon>metagenomes</taxon>
        <taxon>ecological metagenomes</taxon>
    </lineage>
</organism>
<feature type="transmembrane region" description="Helical" evidence="1">
    <location>
        <begin position="47"/>
        <end position="67"/>
    </location>
</feature>
<dbReference type="Pfam" id="PF01478">
    <property type="entry name" value="Peptidase_A24"/>
    <property type="match status" value="1"/>
</dbReference>
<feature type="transmembrane region" description="Helical" evidence="1">
    <location>
        <begin position="24"/>
        <end position="40"/>
    </location>
</feature>
<feature type="transmembrane region" description="Helical" evidence="1">
    <location>
        <begin position="87"/>
        <end position="108"/>
    </location>
</feature>
<name>A0A6J7CJQ4_9ZZZZ</name>
<keyword evidence="1" id="KW-1133">Transmembrane helix</keyword>
<protein>
    <submittedName>
        <fullName evidence="3">Unannotated protein</fullName>
    </submittedName>
</protein>
<evidence type="ECO:0000256" key="1">
    <source>
        <dbReference type="SAM" id="Phobius"/>
    </source>
</evidence>
<dbReference type="Gene3D" id="1.20.120.1220">
    <property type="match status" value="1"/>
</dbReference>
<proteinExistence type="predicted"/>
<accession>A0A6J7CJQ4</accession>
<keyword evidence="1" id="KW-0812">Transmembrane</keyword>
<evidence type="ECO:0000259" key="2">
    <source>
        <dbReference type="Pfam" id="PF01478"/>
    </source>
</evidence>
<dbReference type="AlphaFoldDB" id="A0A6J7CJQ4"/>
<gene>
    <name evidence="3" type="ORF">UFOPK3342_00217</name>
</gene>
<dbReference type="GO" id="GO:0004190">
    <property type="term" value="F:aspartic-type endopeptidase activity"/>
    <property type="evidence" value="ECO:0007669"/>
    <property type="project" value="InterPro"/>
</dbReference>
<dbReference type="GO" id="GO:0016020">
    <property type="term" value="C:membrane"/>
    <property type="evidence" value="ECO:0007669"/>
    <property type="project" value="InterPro"/>
</dbReference>